<sequence>MNQRIKWIVAISNTYNCNITLLHLTATVEEVKQYLMNCIERDKEDSFEICTECTENIDDIDVDEYQKSHVITELCAHTCFDTYRIEYSAQPVDMIHEVTDLDFI</sequence>
<dbReference type="AlphaFoldDB" id="A0A174NTY3"/>
<name>A0A174NTY3_ANAHA</name>
<dbReference type="RefSeq" id="WP_055159932.1">
    <property type="nucleotide sequence ID" value="NZ_CZAU01000013.1"/>
</dbReference>
<dbReference type="EMBL" id="CZAU01000013">
    <property type="protein sequence ID" value="CUP49465.1"/>
    <property type="molecule type" value="Genomic_DNA"/>
</dbReference>
<protein>
    <submittedName>
        <fullName evidence="1">Uncharacterized protein</fullName>
    </submittedName>
</protein>
<gene>
    <name evidence="1" type="ORF">ERS852520_01472</name>
</gene>
<dbReference type="Proteomes" id="UP000095564">
    <property type="component" value="Unassembled WGS sequence"/>
</dbReference>
<proteinExistence type="predicted"/>
<organism evidence="1 2">
    <name type="scientific">Anaerostipes hadrus</name>
    <dbReference type="NCBI Taxonomy" id="649756"/>
    <lineage>
        <taxon>Bacteria</taxon>
        <taxon>Bacillati</taxon>
        <taxon>Bacillota</taxon>
        <taxon>Clostridia</taxon>
        <taxon>Lachnospirales</taxon>
        <taxon>Lachnospiraceae</taxon>
        <taxon>Anaerostipes</taxon>
    </lineage>
</organism>
<evidence type="ECO:0000313" key="1">
    <source>
        <dbReference type="EMBL" id="CUP49465.1"/>
    </source>
</evidence>
<evidence type="ECO:0000313" key="2">
    <source>
        <dbReference type="Proteomes" id="UP000095564"/>
    </source>
</evidence>
<reference evidence="1 2" key="1">
    <citation type="submission" date="2015-09" db="EMBL/GenBank/DDBJ databases">
        <authorList>
            <consortium name="Pathogen Informatics"/>
        </authorList>
    </citation>
    <scope>NUCLEOTIDE SEQUENCE [LARGE SCALE GENOMIC DNA]</scope>
    <source>
        <strain evidence="1 2">2789STDY5834908</strain>
    </source>
</reference>
<accession>A0A174NTY3</accession>